<dbReference type="RefSeq" id="WP_167529813.1">
    <property type="nucleotide sequence ID" value="NZ_BJND01000081.1"/>
</dbReference>
<reference evidence="1 2" key="1">
    <citation type="submission" date="2019-06" db="EMBL/GenBank/DDBJ databases">
        <title>Whole genome shotgun sequence of Streptomyces spinoverrucosus NBRC 14228.</title>
        <authorList>
            <person name="Hosoyama A."/>
            <person name="Uohara A."/>
            <person name="Ohji S."/>
            <person name="Ichikawa N."/>
        </authorList>
    </citation>
    <scope>NUCLEOTIDE SEQUENCE [LARGE SCALE GENOMIC DNA]</scope>
    <source>
        <strain evidence="1 2">NBRC 14228</strain>
    </source>
</reference>
<proteinExistence type="predicted"/>
<protein>
    <submittedName>
        <fullName evidence="1">Uncharacterized protein</fullName>
    </submittedName>
</protein>
<dbReference type="AlphaFoldDB" id="A0A4Y3VSF1"/>
<comment type="caution">
    <text evidence="1">The sequence shown here is derived from an EMBL/GenBank/DDBJ whole genome shotgun (WGS) entry which is preliminary data.</text>
</comment>
<keyword evidence="2" id="KW-1185">Reference proteome</keyword>
<dbReference type="EMBL" id="BJND01000081">
    <property type="protein sequence ID" value="GEC09777.1"/>
    <property type="molecule type" value="Genomic_DNA"/>
</dbReference>
<evidence type="ECO:0000313" key="1">
    <source>
        <dbReference type="EMBL" id="GEC09777.1"/>
    </source>
</evidence>
<gene>
    <name evidence="1" type="ORF">SSP24_74320</name>
</gene>
<evidence type="ECO:0000313" key="2">
    <source>
        <dbReference type="Proteomes" id="UP000317881"/>
    </source>
</evidence>
<organism evidence="1 2">
    <name type="scientific">Streptomyces spinoverrucosus</name>
    <dbReference type="NCBI Taxonomy" id="284043"/>
    <lineage>
        <taxon>Bacteria</taxon>
        <taxon>Bacillati</taxon>
        <taxon>Actinomycetota</taxon>
        <taxon>Actinomycetes</taxon>
        <taxon>Kitasatosporales</taxon>
        <taxon>Streptomycetaceae</taxon>
        <taxon>Streptomyces</taxon>
    </lineage>
</organism>
<sequence length="57" mass="6481">MSTPFFPPDWTVLDIIEVGEKLARETPERGKVKITHDGVRVVGLVVRDRLSTFFPAR</sequence>
<dbReference type="Proteomes" id="UP000317881">
    <property type="component" value="Unassembled WGS sequence"/>
</dbReference>
<accession>A0A4Y3VSF1</accession>
<name>A0A4Y3VSF1_9ACTN</name>